<evidence type="ECO:0000313" key="3">
    <source>
        <dbReference type="Proteomes" id="UP001491310"/>
    </source>
</evidence>
<gene>
    <name evidence="2" type="ORF">WJX75_008895</name>
</gene>
<evidence type="ECO:0000313" key="2">
    <source>
        <dbReference type="EMBL" id="KAK9909879.1"/>
    </source>
</evidence>
<reference evidence="2 3" key="1">
    <citation type="journal article" date="2024" name="Nat. Commun.">
        <title>Phylogenomics reveals the evolutionary origins of lichenization in chlorophyte algae.</title>
        <authorList>
            <person name="Puginier C."/>
            <person name="Libourel C."/>
            <person name="Otte J."/>
            <person name="Skaloud P."/>
            <person name="Haon M."/>
            <person name="Grisel S."/>
            <person name="Petersen M."/>
            <person name="Berrin J.G."/>
            <person name="Delaux P.M."/>
            <person name="Dal Grande F."/>
            <person name="Keller J."/>
        </authorList>
    </citation>
    <scope>NUCLEOTIDE SEQUENCE [LARGE SCALE GENOMIC DNA]</scope>
    <source>
        <strain evidence="2 3">SAG 216-7</strain>
    </source>
</reference>
<evidence type="ECO:0000256" key="1">
    <source>
        <dbReference type="SAM" id="MobiDB-lite"/>
    </source>
</evidence>
<keyword evidence="3" id="KW-1185">Reference proteome</keyword>
<dbReference type="Pfam" id="PF04720">
    <property type="entry name" value="PDDEXK_6"/>
    <property type="match status" value="1"/>
</dbReference>
<sequence>MKVYTMRDLNPLQFFRGNATDVVGELPDRKPELTKKPLTKVPSLLFDMELEEGQGRMETEAAVHDCQRRLEHLTQPWSSPERQLMQQVACVYEGESACGEAPEASALAERLVQQGYSVTVRTALGGGGGCECLRNLRHVFICVRLQGGNDCVLVDPKFKEQFEIAHPTPRYAELLEEVPACFVGSEERLVALVELLCSEMSAAFRGTGTTLPPWRQAPSMLSKWRPRRSTDERRAPAFSGSSFAKPNPSSPFTVNVSAAAGPASPGLPPPSLRRSSLPARMGTPQPPGPAARAASEGPVNGRCRANVGRTAALLLAMELGGDGKGSATATAVGALRRIGANKPWSKTADEDADSPTSVLDAEEEPVSASVLRWQLRGSFGKANDMLRSGIRQGLVTGL</sequence>
<dbReference type="EMBL" id="JALJOT010000006">
    <property type="protein sequence ID" value="KAK9909879.1"/>
    <property type="molecule type" value="Genomic_DNA"/>
</dbReference>
<name>A0ABR2YS48_9CHLO</name>
<dbReference type="InterPro" id="IPR006502">
    <property type="entry name" value="PDDEXK-like"/>
</dbReference>
<comment type="caution">
    <text evidence="2">The sequence shown here is derived from an EMBL/GenBank/DDBJ whole genome shotgun (WGS) entry which is preliminary data.</text>
</comment>
<feature type="region of interest" description="Disordered" evidence="1">
    <location>
        <begin position="215"/>
        <end position="301"/>
    </location>
</feature>
<proteinExistence type="predicted"/>
<protein>
    <submittedName>
        <fullName evidence="2">Uncharacterized protein</fullName>
    </submittedName>
</protein>
<dbReference type="Proteomes" id="UP001491310">
    <property type="component" value="Unassembled WGS sequence"/>
</dbReference>
<organism evidence="2 3">
    <name type="scientific">Coccomyxa subellipsoidea</name>
    <dbReference type="NCBI Taxonomy" id="248742"/>
    <lineage>
        <taxon>Eukaryota</taxon>
        <taxon>Viridiplantae</taxon>
        <taxon>Chlorophyta</taxon>
        <taxon>core chlorophytes</taxon>
        <taxon>Trebouxiophyceae</taxon>
        <taxon>Trebouxiophyceae incertae sedis</taxon>
        <taxon>Coccomyxaceae</taxon>
        <taxon>Coccomyxa</taxon>
    </lineage>
</organism>
<accession>A0ABR2YS48</accession>
<dbReference type="PANTHER" id="PTHR31579:SF1">
    <property type="entry name" value="OS03G0796600 PROTEIN"/>
    <property type="match status" value="1"/>
</dbReference>
<dbReference type="PANTHER" id="PTHR31579">
    <property type="entry name" value="OS03G0796600 PROTEIN"/>
    <property type="match status" value="1"/>
</dbReference>